<evidence type="ECO:0000256" key="7">
    <source>
        <dbReference type="SAM" id="MobiDB-lite"/>
    </source>
</evidence>
<keyword evidence="5" id="KW-0808">Transferase</keyword>
<evidence type="ECO:0000256" key="2">
    <source>
        <dbReference type="ARBA" id="ARBA00005141"/>
    </source>
</evidence>
<evidence type="ECO:0000256" key="1">
    <source>
        <dbReference type="ARBA" id="ARBA00001862"/>
    </source>
</evidence>
<reference evidence="9" key="1">
    <citation type="submission" date="2025-08" db="UniProtKB">
        <authorList>
            <consortium name="RefSeq"/>
        </authorList>
    </citation>
    <scope>IDENTIFICATION</scope>
</reference>
<dbReference type="InterPro" id="IPR036412">
    <property type="entry name" value="HAD-like_sf"/>
</dbReference>
<dbReference type="FunFam" id="3.40.50.1000:FF:000082">
    <property type="entry name" value="N-acylneuraminate cytidylyltransferase A"/>
    <property type="match status" value="1"/>
</dbReference>
<dbReference type="EC" id="2.7.7.43" evidence="4"/>
<organism evidence="8 9">
    <name type="scientific">Parambassis ranga</name>
    <name type="common">Indian glassy fish</name>
    <dbReference type="NCBI Taxonomy" id="210632"/>
    <lineage>
        <taxon>Eukaryota</taxon>
        <taxon>Metazoa</taxon>
        <taxon>Chordata</taxon>
        <taxon>Craniata</taxon>
        <taxon>Vertebrata</taxon>
        <taxon>Euteleostomi</taxon>
        <taxon>Actinopterygii</taxon>
        <taxon>Neopterygii</taxon>
        <taxon>Teleostei</taxon>
        <taxon>Neoteleostei</taxon>
        <taxon>Acanthomorphata</taxon>
        <taxon>Ovalentaria</taxon>
        <taxon>Ambassidae</taxon>
        <taxon>Parambassis</taxon>
    </lineage>
</organism>
<dbReference type="Proteomes" id="UP000515145">
    <property type="component" value="Chromosome 5"/>
</dbReference>
<accession>A0A6P7IGI4</accession>
<dbReference type="AlphaFoldDB" id="A0A6P7IGI4"/>
<dbReference type="SUPFAM" id="SSF53448">
    <property type="entry name" value="Nucleotide-diphospho-sugar transferases"/>
    <property type="match status" value="1"/>
</dbReference>
<dbReference type="InterPro" id="IPR029044">
    <property type="entry name" value="Nucleotide-diphossugar_trans"/>
</dbReference>
<sequence length="439" mass="48981">MSSSGPAASDGPSLYMNRRDPDMGRKRRRSEQKNVAALILARGGSKGIPLKNIKLLAGVPLIGWVLRAAQDTKLFTSVWISTDHDEIEKVAKTLGAQVHRRSPKVSKDSSTSLETIQEFINLHPEVDVVCNIQATSPCLHPKHITEALEMITKDGYDSVFAVCRRHHFRWQEVKKRSRCYTKPLNLDPAQRPRRQDWDGELVENGSFYFTTKELINAGCLQGGKVAYYEMQPEYSVDIDVDIDWPVAEQRVLRYGYFGEVEVIRLMFCQVSGCLTDGRIFMSVSGEEMVSFNNMDTTGISMLQGEKVEVVLLTSSTDRVTQLVAEKLAKNRGCQVVQVGENPVLDLEEFLKQKDLDWKHVAYMGNEKADVGCLEKAGMSAAPADATSVAVNAAKYPCRHAGGLGAVREFAEHILLQNEKVKSKNKQDEEATNEVEGIKK</sequence>
<evidence type="ECO:0000256" key="3">
    <source>
        <dbReference type="ARBA" id="ARBA00010726"/>
    </source>
</evidence>
<protein>
    <recommendedName>
        <fullName evidence="4">N-acylneuraminate cytidylyltransferase</fullName>
        <ecNumber evidence="4">2.7.7.43</ecNumber>
    </recommendedName>
</protein>
<evidence type="ECO:0000256" key="6">
    <source>
        <dbReference type="ARBA" id="ARBA00022695"/>
    </source>
</evidence>
<evidence type="ECO:0000313" key="8">
    <source>
        <dbReference type="Proteomes" id="UP000515145"/>
    </source>
</evidence>
<feature type="region of interest" description="Disordered" evidence="7">
    <location>
        <begin position="420"/>
        <end position="439"/>
    </location>
</feature>
<dbReference type="InterPro" id="IPR003329">
    <property type="entry name" value="Cytidylyl_trans"/>
</dbReference>
<dbReference type="FunFam" id="3.90.550.10:FF:000074">
    <property type="entry name" value="N-acylneuraminate cytidylyltransferase A"/>
    <property type="match status" value="1"/>
</dbReference>
<dbReference type="GeneID" id="114436140"/>
<feature type="compositionally biased region" description="Low complexity" evidence="7">
    <location>
        <begin position="1"/>
        <end position="13"/>
    </location>
</feature>
<dbReference type="Pfam" id="PF02348">
    <property type="entry name" value="CTP_transf_3"/>
    <property type="match status" value="1"/>
</dbReference>
<keyword evidence="6" id="KW-0548">Nucleotidyltransferase</keyword>
<dbReference type="SUPFAM" id="SSF56784">
    <property type="entry name" value="HAD-like"/>
    <property type="match status" value="1"/>
</dbReference>
<dbReference type="InParanoid" id="A0A6P7IGI4"/>
<dbReference type="UniPathway" id="UPA00628"/>
<proteinExistence type="inferred from homology"/>
<dbReference type="PANTHER" id="PTHR21485:SF3">
    <property type="entry name" value="N-ACYLNEURAMINATE CYTIDYLYLTRANSFERASE"/>
    <property type="match status" value="1"/>
</dbReference>
<dbReference type="RefSeq" id="XP_028262052.1">
    <property type="nucleotide sequence ID" value="XM_028406251.1"/>
</dbReference>
<comment type="catalytic activity">
    <reaction evidence="1">
        <text>an N-acylneuraminate + CTP = a CMP-N-acyl-beta-neuraminate + diphosphate</text>
        <dbReference type="Rhea" id="RHEA:11344"/>
        <dbReference type="ChEBI" id="CHEBI:33019"/>
        <dbReference type="ChEBI" id="CHEBI:37563"/>
        <dbReference type="ChEBI" id="CHEBI:60073"/>
        <dbReference type="ChEBI" id="CHEBI:68671"/>
        <dbReference type="EC" id="2.7.7.43"/>
    </reaction>
</comment>
<feature type="region of interest" description="Disordered" evidence="7">
    <location>
        <begin position="1"/>
        <end position="31"/>
    </location>
</feature>
<dbReference type="GO" id="GO:0006054">
    <property type="term" value="P:N-acetylneuraminate metabolic process"/>
    <property type="evidence" value="ECO:0007669"/>
    <property type="project" value="UniProtKB-UniPathway"/>
</dbReference>
<comment type="similarity">
    <text evidence="3">Belongs to the CMP-NeuNAc synthase family.</text>
</comment>
<dbReference type="Gene3D" id="3.90.550.10">
    <property type="entry name" value="Spore Coat Polysaccharide Biosynthesis Protein SpsA, Chain A"/>
    <property type="match status" value="1"/>
</dbReference>
<gene>
    <name evidence="9" type="primary">LOC114436140</name>
</gene>
<dbReference type="OrthoDB" id="10262032at2759"/>
<dbReference type="GO" id="GO:0008781">
    <property type="term" value="F:N-acylneuraminate cytidylyltransferase activity"/>
    <property type="evidence" value="ECO:0007669"/>
    <property type="project" value="UniProtKB-EC"/>
</dbReference>
<dbReference type="Gene3D" id="3.40.50.1000">
    <property type="entry name" value="HAD superfamily/HAD-like"/>
    <property type="match status" value="1"/>
</dbReference>
<evidence type="ECO:0000256" key="4">
    <source>
        <dbReference type="ARBA" id="ARBA00012491"/>
    </source>
</evidence>
<name>A0A6P7IGI4_9TELE</name>
<dbReference type="InterPro" id="IPR023214">
    <property type="entry name" value="HAD_sf"/>
</dbReference>
<dbReference type="FunCoup" id="A0A6P7IGI4">
    <property type="interactions" value="89"/>
</dbReference>
<dbReference type="CDD" id="cd02513">
    <property type="entry name" value="CMP-NeuAc_Synthase"/>
    <property type="match status" value="1"/>
</dbReference>
<keyword evidence="8" id="KW-1185">Reference proteome</keyword>
<evidence type="ECO:0000313" key="9">
    <source>
        <dbReference type="RefSeq" id="XP_028262052.1"/>
    </source>
</evidence>
<evidence type="ECO:0000256" key="5">
    <source>
        <dbReference type="ARBA" id="ARBA00022679"/>
    </source>
</evidence>
<comment type="pathway">
    <text evidence="2">Amino-sugar metabolism; N-acetylneuraminate metabolism.</text>
</comment>
<dbReference type="InterPro" id="IPR050793">
    <property type="entry name" value="CMP-NeuNAc_synthase"/>
</dbReference>
<dbReference type="PANTHER" id="PTHR21485">
    <property type="entry name" value="HAD SUPERFAMILY MEMBERS CMAS AND KDSC"/>
    <property type="match status" value="1"/>
</dbReference>